<feature type="region of interest" description="Disordered" evidence="1">
    <location>
        <begin position="114"/>
        <end position="142"/>
    </location>
</feature>
<organism evidence="2 3">
    <name type="scientific">Keguizhuia sedimenti</name>
    <dbReference type="NCBI Taxonomy" id="3064264"/>
    <lineage>
        <taxon>Bacteria</taxon>
        <taxon>Pseudomonadati</taxon>
        <taxon>Pseudomonadota</taxon>
        <taxon>Betaproteobacteria</taxon>
        <taxon>Burkholderiales</taxon>
        <taxon>Oxalobacteraceae</taxon>
        <taxon>Keguizhuia</taxon>
    </lineage>
</organism>
<name>A0ABU1BNR2_9BURK</name>
<feature type="compositionally biased region" description="Basic and acidic residues" evidence="1">
    <location>
        <begin position="130"/>
        <end position="142"/>
    </location>
</feature>
<dbReference type="EMBL" id="JAUYVH010000004">
    <property type="protein sequence ID" value="MDQ9170635.1"/>
    <property type="molecule type" value="Genomic_DNA"/>
</dbReference>
<dbReference type="RefSeq" id="WP_338436564.1">
    <property type="nucleotide sequence ID" value="NZ_JAUYVH010000004.1"/>
</dbReference>
<keyword evidence="3" id="KW-1185">Reference proteome</keyword>
<sequence>MSLLNSCKRWNALPPEFANALKACPAAYPLVFSAIASYPKTLCYAVSLIAWIHISEGTSMATVRITPNEVQVDEIIYTFADAGVADVFESCIATTGDVAHCVKDQVALHKRPADPGKLIEDVEPVPPTDNWDREEAPHQGRT</sequence>
<accession>A0ABU1BNR2</accession>
<protein>
    <submittedName>
        <fullName evidence="2">Uncharacterized protein</fullName>
    </submittedName>
</protein>
<evidence type="ECO:0000313" key="2">
    <source>
        <dbReference type="EMBL" id="MDQ9170635.1"/>
    </source>
</evidence>
<gene>
    <name evidence="2" type="ORF">Q8A64_09455</name>
</gene>
<proteinExistence type="predicted"/>
<evidence type="ECO:0000313" key="3">
    <source>
        <dbReference type="Proteomes" id="UP001225596"/>
    </source>
</evidence>
<reference evidence="2 3" key="1">
    <citation type="submission" date="2023-08" db="EMBL/GenBank/DDBJ databases">
        <title>Oxalobacteraceae gen .nov., isolated from river sludge outside the plant.</title>
        <authorList>
            <person name="Zhao S.Y."/>
        </authorList>
    </citation>
    <scope>NUCLEOTIDE SEQUENCE [LARGE SCALE GENOMIC DNA]</scope>
    <source>
        <strain evidence="2 3">R-40</strain>
    </source>
</reference>
<comment type="caution">
    <text evidence="2">The sequence shown here is derived from an EMBL/GenBank/DDBJ whole genome shotgun (WGS) entry which is preliminary data.</text>
</comment>
<evidence type="ECO:0000256" key="1">
    <source>
        <dbReference type="SAM" id="MobiDB-lite"/>
    </source>
</evidence>
<dbReference type="Proteomes" id="UP001225596">
    <property type="component" value="Unassembled WGS sequence"/>
</dbReference>